<reference evidence="1" key="2">
    <citation type="submission" date="2023-05" db="EMBL/GenBank/DDBJ databases">
        <authorList>
            <person name="Fouks B."/>
        </authorList>
    </citation>
    <scope>NUCLEOTIDE SEQUENCE</scope>
    <source>
        <strain evidence="1">Stay&amp;Tobe</strain>
        <tissue evidence="1">Testes</tissue>
    </source>
</reference>
<accession>A0AAD7ZIZ2</accession>
<feature type="non-terminal residue" evidence="1">
    <location>
        <position position="1"/>
    </location>
</feature>
<dbReference type="AlphaFoldDB" id="A0AAD7ZIZ2"/>
<evidence type="ECO:0000313" key="1">
    <source>
        <dbReference type="EMBL" id="KAJ9581574.1"/>
    </source>
</evidence>
<keyword evidence="2" id="KW-1185">Reference proteome</keyword>
<name>A0AAD7ZIZ2_DIPPU</name>
<sequence>DHCTKAICRQILIICSSEQSCTLITNIKTIINNSKGIVKNCVACERVLGLDFVLLLSICFSRMLGARTVLRHIYSFGERPNCVTAVSISPSVLQQEAITVRLVTAHEQVLLSMKGDSSVASPLATVLSISRILGKFKQPTDNQQSE</sequence>
<feature type="non-terminal residue" evidence="1">
    <location>
        <position position="146"/>
    </location>
</feature>
<organism evidence="1 2">
    <name type="scientific">Diploptera punctata</name>
    <name type="common">Pacific beetle cockroach</name>
    <dbReference type="NCBI Taxonomy" id="6984"/>
    <lineage>
        <taxon>Eukaryota</taxon>
        <taxon>Metazoa</taxon>
        <taxon>Ecdysozoa</taxon>
        <taxon>Arthropoda</taxon>
        <taxon>Hexapoda</taxon>
        <taxon>Insecta</taxon>
        <taxon>Pterygota</taxon>
        <taxon>Neoptera</taxon>
        <taxon>Polyneoptera</taxon>
        <taxon>Dictyoptera</taxon>
        <taxon>Blattodea</taxon>
        <taxon>Blaberoidea</taxon>
        <taxon>Blaberidae</taxon>
        <taxon>Diplopterinae</taxon>
        <taxon>Diploptera</taxon>
    </lineage>
</organism>
<proteinExistence type="predicted"/>
<comment type="caution">
    <text evidence="1">The sequence shown here is derived from an EMBL/GenBank/DDBJ whole genome shotgun (WGS) entry which is preliminary data.</text>
</comment>
<protein>
    <submittedName>
        <fullName evidence="1">Uncharacterized protein</fullName>
    </submittedName>
</protein>
<evidence type="ECO:0000313" key="2">
    <source>
        <dbReference type="Proteomes" id="UP001233999"/>
    </source>
</evidence>
<dbReference type="Proteomes" id="UP001233999">
    <property type="component" value="Unassembled WGS sequence"/>
</dbReference>
<dbReference type="EMBL" id="JASPKZ010007888">
    <property type="protein sequence ID" value="KAJ9581574.1"/>
    <property type="molecule type" value="Genomic_DNA"/>
</dbReference>
<gene>
    <name evidence="1" type="ORF">L9F63_023257</name>
</gene>
<reference evidence="1" key="1">
    <citation type="journal article" date="2023" name="IScience">
        <title>Live-bearing cockroach genome reveals convergent evolutionary mechanisms linked to viviparity in insects and beyond.</title>
        <authorList>
            <person name="Fouks B."/>
            <person name="Harrison M.C."/>
            <person name="Mikhailova A.A."/>
            <person name="Marchal E."/>
            <person name="English S."/>
            <person name="Carruthers M."/>
            <person name="Jennings E.C."/>
            <person name="Chiamaka E.L."/>
            <person name="Frigard R.A."/>
            <person name="Pippel M."/>
            <person name="Attardo G.M."/>
            <person name="Benoit J.B."/>
            <person name="Bornberg-Bauer E."/>
            <person name="Tobe S.S."/>
        </authorList>
    </citation>
    <scope>NUCLEOTIDE SEQUENCE</scope>
    <source>
        <strain evidence="1">Stay&amp;Tobe</strain>
    </source>
</reference>